<dbReference type="InterPro" id="IPR007621">
    <property type="entry name" value="TPM_dom"/>
</dbReference>
<dbReference type="RefSeq" id="WP_123086817.1">
    <property type="nucleotide sequence ID" value="NZ_RIBS01000002.1"/>
</dbReference>
<evidence type="ECO:0000313" key="4">
    <source>
        <dbReference type="Proteomes" id="UP000267049"/>
    </source>
</evidence>
<feature type="domain" description="TPM" evidence="2">
    <location>
        <begin position="323"/>
        <end position="410"/>
    </location>
</feature>
<sequence length="598" mass="63303">MKCNQTLRRTLTLAAIPTALAVALAGCGGSPAEAVAQDARGGVVPAATPPSVALAMSETEMVDQLALSLQACSYDGSPVTVDANGMGGNPPTDCRDMVARIMNFTGLPQNFHVVEANVPNAAALIVLGPDKLPRRVIAFNKNFMDEVRRATGNNDWAPVSIMAHEIGHHLSGHTITPGGSQPPIELEADKFSGFVLYKMGAQLVDAQKAMVTLVPEGDGPTHPGRGKRVAAIEDGWKQACLQQGGTRCSSGVAPPIAQNQSPVVVAPASSAGPITSLPTPAHPATAGVTPDTVAVSAPAPGGVRDVLPAVSASATPSKFSRFVYDETGMVEPVVRAKVEKAMFDHAQAHGVEIVTLVVDDLDGLDANAYAQAMLRQLRVGKLDVGNGVVLVYAPKVQQAGLAMGPGVALATTMVGSADVEEATRDMRRVLSTIAFSCKHGCRGGASEMFFGRSDRFRRDTDNFDWTIPYQSYGQAWTTFKSAWDTAMQRGVASDPNSDPTRGKIVRMQGTVLRLNPPTGDKAAWVSTVRLRQGFLPLQVQVAEGHKVVLYVDPNTQGLMPGGALAQGRRYAFITRVDNFTWNTKDTQSLDVLSYDQLD</sequence>
<accession>A0A3M8T1P4</accession>
<comment type="caution">
    <text evidence="3">The sequence shown here is derived from an EMBL/GenBank/DDBJ whole genome shotgun (WGS) entry which is preliminary data.</text>
</comment>
<dbReference type="Pfam" id="PF04536">
    <property type="entry name" value="TPM_phosphatase"/>
    <property type="match status" value="1"/>
</dbReference>
<dbReference type="PROSITE" id="PS51257">
    <property type="entry name" value="PROKAR_LIPOPROTEIN"/>
    <property type="match status" value="1"/>
</dbReference>
<dbReference type="Proteomes" id="UP000267049">
    <property type="component" value="Unassembled WGS sequence"/>
</dbReference>
<evidence type="ECO:0000256" key="1">
    <source>
        <dbReference type="SAM" id="SignalP"/>
    </source>
</evidence>
<dbReference type="EMBL" id="RIBS01000002">
    <property type="protein sequence ID" value="RNF85030.1"/>
    <property type="molecule type" value="Genomic_DNA"/>
</dbReference>
<keyword evidence="4" id="KW-1185">Reference proteome</keyword>
<reference evidence="3 4" key="1">
    <citation type="submission" date="2018-11" db="EMBL/GenBank/DDBJ databases">
        <title>Lysobacter cryohumiis sp. nov., isolated from soil in the Tianshan Mountains, Xinjiang, China.</title>
        <authorList>
            <person name="Luo Y."/>
            <person name="Sheng H."/>
        </authorList>
    </citation>
    <scope>NUCLEOTIDE SEQUENCE [LARGE SCALE GENOMIC DNA]</scope>
    <source>
        <strain evidence="3 4">ZS60</strain>
    </source>
</reference>
<dbReference type="Gene3D" id="3.10.310.50">
    <property type="match status" value="1"/>
</dbReference>
<keyword evidence="1" id="KW-0732">Signal</keyword>
<feature type="chain" id="PRO_5018131686" description="TPM domain-containing protein" evidence="1">
    <location>
        <begin position="26"/>
        <end position="598"/>
    </location>
</feature>
<proteinExistence type="predicted"/>
<feature type="signal peptide" evidence="1">
    <location>
        <begin position="1"/>
        <end position="25"/>
    </location>
</feature>
<protein>
    <recommendedName>
        <fullName evidence="2">TPM domain-containing protein</fullName>
    </recommendedName>
</protein>
<gene>
    <name evidence="3" type="ORF">EER27_04370</name>
</gene>
<organism evidence="3 4">
    <name type="scientific">Montanilutibacter psychrotolerans</name>
    <dbReference type="NCBI Taxonomy" id="1327343"/>
    <lineage>
        <taxon>Bacteria</taxon>
        <taxon>Pseudomonadati</taxon>
        <taxon>Pseudomonadota</taxon>
        <taxon>Gammaproteobacteria</taxon>
        <taxon>Lysobacterales</taxon>
        <taxon>Lysobacteraceae</taxon>
        <taxon>Montanilutibacter</taxon>
    </lineage>
</organism>
<evidence type="ECO:0000313" key="3">
    <source>
        <dbReference type="EMBL" id="RNF85030.1"/>
    </source>
</evidence>
<dbReference type="AlphaFoldDB" id="A0A3M8T1P4"/>
<dbReference type="OrthoDB" id="1173761at2"/>
<name>A0A3M8T1P4_9GAMM</name>
<evidence type="ECO:0000259" key="2">
    <source>
        <dbReference type="Pfam" id="PF04536"/>
    </source>
</evidence>